<proteinExistence type="predicted"/>
<sequence>MDKHFYFHNLDKHCTSANFLGNFTYENYCQALEKIQIDLPCLTQLLMQLKINQEDYKKYLKSECKYLAGLHTEPAEEQASTEYIVIVSGNPMVHSRLPIPDSLKKLTLNEG</sequence>
<organism evidence="1 2">
    <name type="scientific">Psilocybe cyanescens</name>
    <dbReference type="NCBI Taxonomy" id="93625"/>
    <lineage>
        <taxon>Eukaryota</taxon>
        <taxon>Fungi</taxon>
        <taxon>Dikarya</taxon>
        <taxon>Basidiomycota</taxon>
        <taxon>Agaricomycotina</taxon>
        <taxon>Agaricomycetes</taxon>
        <taxon>Agaricomycetidae</taxon>
        <taxon>Agaricales</taxon>
        <taxon>Agaricineae</taxon>
        <taxon>Strophariaceae</taxon>
        <taxon>Psilocybe</taxon>
    </lineage>
</organism>
<evidence type="ECO:0000313" key="2">
    <source>
        <dbReference type="Proteomes" id="UP000283269"/>
    </source>
</evidence>
<evidence type="ECO:0000313" key="1">
    <source>
        <dbReference type="EMBL" id="PPQ93513.1"/>
    </source>
</evidence>
<name>A0A409XRS4_PSICY</name>
<dbReference type="InParanoid" id="A0A409XRS4"/>
<accession>A0A409XRS4</accession>
<comment type="caution">
    <text evidence="1">The sequence shown here is derived from an EMBL/GenBank/DDBJ whole genome shotgun (WGS) entry which is preliminary data.</text>
</comment>
<reference evidence="1 2" key="1">
    <citation type="journal article" date="2018" name="Evol. Lett.">
        <title>Horizontal gene cluster transfer increased hallucinogenic mushroom diversity.</title>
        <authorList>
            <person name="Reynolds H.T."/>
            <person name="Vijayakumar V."/>
            <person name="Gluck-Thaler E."/>
            <person name="Korotkin H.B."/>
            <person name="Matheny P.B."/>
            <person name="Slot J.C."/>
        </authorList>
    </citation>
    <scope>NUCLEOTIDE SEQUENCE [LARGE SCALE GENOMIC DNA]</scope>
    <source>
        <strain evidence="1 2">2631</strain>
    </source>
</reference>
<keyword evidence="2" id="KW-1185">Reference proteome</keyword>
<gene>
    <name evidence="1" type="ORF">CVT25_005214</name>
</gene>
<dbReference type="EMBL" id="NHYD01000724">
    <property type="protein sequence ID" value="PPQ93513.1"/>
    <property type="molecule type" value="Genomic_DNA"/>
</dbReference>
<dbReference type="Proteomes" id="UP000283269">
    <property type="component" value="Unassembled WGS sequence"/>
</dbReference>
<protein>
    <submittedName>
        <fullName evidence="1">Uncharacterized protein</fullName>
    </submittedName>
</protein>
<dbReference type="AlphaFoldDB" id="A0A409XRS4"/>